<dbReference type="InterPro" id="IPR052906">
    <property type="entry name" value="Type_IV_Methyl-Rstrct_Enzyme"/>
</dbReference>
<dbReference type="EMBL" id="SRRZ01000039">
    <property type="protein sequence ID" value="NQE34747.1"/>
    <property type="molecule type" value="Genomic_DNA"/>
</dbReference>
<name>A0ABX2CWG4_9CYAN</name>
<dbReference type="Proteomes" id="UP000702425">
    <property type="component" value="Unassembled WGS sequence"/>
</dbReference>
<dbReference type="InterPro" id="IPR007560">
    <property type="entry name" value="Restrct_endonuc_IV_Mrr"/>
</dbReference>
<keyword evidence="3" id="KW-1185">Reference proteome</keyword>
<dbReference type="PANTHER" id="PTHR30015">
    <property type="entry name" value="MRR RESTRICTION SYSTEM PROTEIN"/>
    <property type="match status" value="1"/>
</dbReference>
<accession>A0ABX2CWG4</accession>
<dbReference type="RefSeq" id="WP_172187555.1">
    <property type="nucleotide sequence ID" value="NZ_CAWPPK010000251.1"/>
</dbReference>
<dbReference type="SUPFAM" id="SSF52980">
    <property type="entry name" value="Restriction endonuclease-like"/>
    <property type="match status" value="1"/>
</dbReference>
<dbReference type="InterPro" id="IPR011856">
    <property type="entry name" value="tRNA_endonuc-like_dom_sf"/>
</dbReference>
<evidence type="ECO:0000313" key="2">
    <source>
        <dbReference type="EMBL" id="NQE34747.1"/>
    </source>
</evidence>
<feature type="domain" description="Restriction endonuclease type IV Mrr" evidence="1">
    <location>
        <begin position="41"/>
        <end position="148"/>
    </location>
</feature>
<proteinExistence type="predicted"/>
<dbReference type="Gene3D" id="3.40.1350.10">
    <property type="match status" value="1"/>
</dbReference>
<comment type="caution">
    <text evidence="2">The sequence shown here is derived from an EMBL/GenBank/DDBJ whole genome shotgun (WGS) entry which is preliminary data.</text>
</comment>
<evidence type="ECO:0000313" key="3">
    <source>
        <dbReference type="Proteomes" id="UP000702425"/>
    </source>
</evidence>
<sequence length="156" mass="17525">MKSFIVRAAAVLGVIATSVLDTLKEEEEKKRLLDSGILEVDEMTGKEFEKFLEVHFINFGYTVTLTQDSQDYGADLILYKNGLKTVVQAKRSKNPVGIKAVQEVAGAVRHYKGNKGLVITNNRFTENACKLAKSNEVELWDRKKIIEFILTAKNCK</sequence>
<evidence type="ECO:0000259" key="1">
    <source>
        <dbReference type="Pfam" id="PF04471"/>
    </source>
</evidence>
<protein>
    <recommendedName>
        <fullName evidence="1">Restriction endonuclease type IV Mrr domain-containing protein</fullName>
    </recommendedName>
</protein>
<gene>
    <name evidence="2" type="ORF">E5S67_02475</name>
</gene>
<dbReference type="PANTHER" id="PTHR30015:SF6">
    <property type="entry name" value="SLL1429 PROTEIN"/>
    <property type="match status" value="1"/>
</dbReference>
<organism evidence="2 3">
    <name type="scientific">Microcoleus asticus IPMA8</name>
    <dbReference type="NCBI Taxonomy" id="2563858"/>
    <lineage>
        <taxon>Bacteria</taxon>
        <taxon>Bacillati</taxon>
        <taxon>Cyanobacteriota</taxon>
        <taxon>Cyanophyceae</taxon>
        <taxon>Oscillatoriophycideae</taxon>
        <taxon>Oscillatoriales</taxon>
        <taxon>Microcoleaceae</taxon>
        <taxon>Microcoleus</taxon>
        <taxon>Microcoleus asticus</taxon>
    </lineage>
</organism>
<dbReference type="Pfam" id="PF04471">
    <property type="entry name" value="Mrr_cat"/>
    <property type="match status" value="1"/>
</dbReference>
<reference evidence="2 3" key="1">
    <citation type="journal article" date="2020" name="Sci. Rep.">
        <title>A novel cyanobacterial geosmin producer, revising GeoA distribution and dispersion patterns in Bacteria.</title>
        <authorList>
            <person name="Churro C."/>
            <person name="Semedo-Aguiar A.P."/>
            <person name="Silva A.D."/>
            <person name="Pereira-Leal J.B."/>
            <person name="Leite R.B."/>
        </authorList>
    </citation>
    <scope>NUCLEOTIDE SEQUENCE [LARGE SCALE GENOMIC DNA]</scope>
    <source>
        <strain evidence="2 3">IPMA8</strain>
    </source>
</reference>
<dbReference type="InterPro" id="IPR011335">
    <property type="entry name" value="Restrct_endonuc-II-like"/>
</dbReference>